<organism evidence="2 3">
    <name type="scientific">Paenibacillus terreus</name>
    <dbReference type="NCBI Taxonomy" id="1387834"/>
    <lineage>
        <taxon>Bacteria</taxon>
        <taxon>Bacillati</taxon>
        <taxon>Bacillota</taxon>
        <taxon>Bacilli</taxon>
        <taxon>Bacillales</taxon>
        <taxon>Paenibacillaceae</taxon>
        <taxon>Paenibacillus</taxon>
    </lineage>
</organism>
<proteinExistence type="predicted"/>
<keyword evidence="3" id="KW-1185">Reference proteome</keyword>
<evidence type="ECO:0000256" key="1">
    <source>
        <dbReference type="SAM" id="Phobius"/>
    </source>
</evidence>
<reference evidence="2 3" key="1">
    <citation type="submission" date="2024-09" db="EMBL/GenBank/DDBJ databases">
        <authorList>
            <person name="Ruan L."/>
        </authorList>
    </citation>
    <scope>NUCLEOTIDE SEQUENCE [LARGE SCALE GENOMIC DNA]</scope>
    <source>
        <strain evidence="2 3">D33</strain>
    </source>
</reference>
<keyword evidence="1" id="KW-1133">Transmembrane helix</keyword>
<feature type="transmembrane region" description="Helical" evidence="1">
    <location>
        <begin position="12"/>
        <end position="31"/>
    </location>
</feature>
<evidence type="ECO:0000313" key="3">
    <source>
        <dbReference type="Proteomes" id="UP001580407"/>
    </source>
</evidence>
<comment type="caution">
    <text evidence="2">The sequence shown here is derived from an EMBL/GenBank/DDBJ whole genome shotgun (WGS) entry which is preliminary data.</text>
</comment>
<feature type="transmembrane region" description="Helical" evidence="1">
    <location>
        <begin position="75"/>
        <end position="93"/>
    </location>
</feature>
<feature type="transmembrane region" description="Helical" evidence="1">
    <location>
        <begin position="51"/>
        <end position="68"/>
    </location>
</feature>
<accession>A0ABV5B4F0</accession>
<gene>
    <name evidence="2" type="ORF">ACE3NQ_06460</name>
</gene>
<name>A0ABV5B4F0_9BACL</name>
<dbReference type="EMBL" id="JBHILM010000005">
    <property type="protein sequence ID" value="MFB5680549.1"/>
    <property type="molecule type" value="Genomic_DNA"/>
</dbReference>
<keyword evidence="1" id="KW-0472">Membrane</keyword>
<dbReference type="RefSeq" id="WP_375524348.1">
    <property type="nucleotide sequence ID" value="NZ_JBHILM010000005.1"/>
</dbReference>
<keyword evidence="1" id="KW-0812">Transmembrane</keyword>
<protein>
    <recommendedName>
        <fullName evidence="4">DoxX protein</fullName>
    </recommendedName>
</protein>
<dbReference type="Proteomes" id="UP001580407">
    <property type="component" value="Unassembled WGS sequence"/>
</dbReference>
<evidence type="ECO:0000313" key="2">
    <source>
        <dbReference type="EMBL" id="MFB5680549.1"/>
    </source>
</evidence>
<sequence length="128" mass="14385">MLGQKITLIARIVFGLLLLVPGLNNLINPSYSMEFSEPANKFMMALAETGYIMVIVYSLMVLAGFSLLINRFVPLVLVVFAPVSLNMVLFHVFLDLKSIIPSLIMFFLNIFLLFAHIASYHLLFKAKS</sequence>
<feature type="transmembrane region" description="Helical" evidence="1">
    <location>
        <begin position="99"/>
        <end position="123"/>
    </location>
</feature>
<evidence type="ECO:0008006" key="4">
    <source>
        <dbReference type="Google" id="ProtNLM"/>
    </source>
</evidence>